<dbReference type="InterPro" id="IPR018197">
    <property type="entry name" value="Glycerate_kinase_RE-like"/>
</dbReference>
<dbReference type="InterPro" id="IPR004381">
    <property type="entry name" value="Glycerate_kinase"/>
</dbReference>
<sequence length="369" mass="38421">MHILIAPDSFKESLSALEVAEAIASGFSSVYSEATFDLLPVGDGGEGTLSSLSTNLHMTTKTALVSDSFGDKREAPYAVLGNLAVFEMASICGLELVSKKQRNPLQLSTRGVGEMFVHLSQAGVTEVMVGVGGSSTNDGGIGMAKGLGYRFLEANGIELEAIGDNLSKIAVIDGSQVPKALKKLKVTIITDVTNPLCGPNGATYVFGGQKGLPVADMKAVDEVMCKFYQKANPAVITASGSGAGGGMAAGLMTFLNGQVVSGIDAVLDYSHFDERVQKADLVIVGEGRLDRQSLSGKAPVGVARRTPQNIPVIAICGSLADDLPDFPASNITAAFPIIPSLSSQEILFQKTGKNLIRTAQNIANLLTLN</sequence>
<dbReference type="GO" id="GO:0008887">
    <property type="term" value="F:glycerate kinase activity"/>
    <property type="evidence" value="ECO:0007669"/>
    <property type="project" value="UniProtKB-UniRule"/>
</dbReference>
<organism evidence="5 6">
    <name type="scientific">Streptococcus hyointestinalis</name>
    <dbReference type="NCBI Taxonomy" id="1337"/>
    <lineage>
        <taxon>Bacteria</taxon>
        <taxon>Bacillati</taxon>
        <taxon>Bacillota</taxon>
        <taxon>Bacilli</taxon>
        <taxon>Lactobacillales</taxon>
        <taxon>Streptococcaceae</taxon>
        <taxon>Streptococcus</taxon>
    </lineage>
</organism>
<proteinExistence type="inferred from homology"/>
<keyword evidence="2 4" id="KW-0808">Transferase</keyword>
<dbReference type="Pfam" id="PF02595">
    <property type="entry name" value="Gly_kinase"/>
    <property type="match status" value="1"/>
</dbReference>
<dbReference type="PIRSF" id="PIRSF006078">
    <property type="entry name" value="GlxK"/>
    <property type="match status" value="1"/>
</dbReference>
<name>A0A380KBI0_9STRE</name>
<evidence type="ECO:0000313" key="6">
    <source>
        <dbReference type="Proteomes" id="UP000254924"/>
    </source>
</evidence>
<gene>
    <name evidence="5" type="primary">glxK</name>
    <name evidence="5" type="ORF">NCTC12224_01882</name>
</gene>
<accession>A0A380KBI0</accession>
<dbReference type="Proteomes" id="UP000254924">
    <property type="component" value="Unassembled WGS sequence"/>
</dbReference>
<evidence type="ECO:0000256" key="3">
    <source>
        <dbReference type="ARBA" id="ARBA00022777"/>
    </source>
</evidence>
<comment type="similarity">
    <text evidence="1 4">Belongs to the glycerate kinase type-1 family.</text>
</comment>
<reference evidence="5 6" key="1">
    <citation type="submission" date="2018-06" db="EMBL/GenBank/DDBJ databases">
        <authorList>
            <consortium name="Pathogen Informatics"/>
            <person name="Doyle S."/>
        </authorList>
    </citation>
    <scope>NUCLEOTIDE SEQUENCE [LARGE SCALE GENOMIC DNA]</scope>
    <source>
        <strain evidence="5 6">NCTC12224</strain>
    </source>
</reference>
<dbReference type="InterPro" id="IPR018193">
    <property type="entry name" value="Glyc_kinase_flavodox-like_fold"/>
</dbReference>
<keyword evidence="6" id="KW-1185">Reference proteome</keyword>
<dbReference type="InterPro" id="IPR036129">
    <property type="entry name" value="Glycerate_kinase_sf"/>
</dbReference>
<evidence type="ECO:0000256" key="2">
    <source>
        <dbReference type="ARBA" id="ARBA00022679"/>
    </source>
</evidence>
<dbReference type="PANTHER" id="PTHR21599:SF0">
    <property type="entry name" value="GLYCERATE KINASE"/>
    <property type="match status" value="1"/>
</dbReference>
<dbReference type="EMBL" id="UHFN01000007">
    <property type="protein sequence ID" value="SUN62435.1"/>
    <property type="molecule type" value="Genomic_DNA"/>
</dbReference>
<dbReference type="GO" id="GO:0031388">
    <property type="term" value="P:organic acid phosphorylation"/>
    <property type="evidence" value="ECO:0007669"/>
    <property type="project" value="UniProtKB-UniRule"/>
</dbReference>
<dbReference type="Gene3D" id="3.40.50.10350">
    <property type="entry name" value="Glycerate kinase, domain 1"/>
    <property type="match status" value="1"/>
</dbReference>
<evidence type="ECO:0000313" key="5">
    <source>
        <dbReference type="EMBL" id="SUN62435.1"/>
    </source>
</evidence>
<dbReference type="SUPFAM" id="SSF110738">
    <property type="entry name" value="Glycerate kinase I"/>
    <property type="match status" value="1"/>
</dbReference>
<evidence type="ECO:0000256" key="4">
    <source>
        <dbReference type="PIRNR" id="PIRNR006078"/>
    </source>
</evidence>
<evidence type="ECO:0000256" key="1">
    <source>
        <dbReference type="ARBA" id="ARBA00006284"/>
    </source>
</evidence>
<dbReference type="NCBIfam" id="TIGR00045">
    <property type="entry name" value="glycerate kinase"/>
    <property type="match status" value="1"/>
</dbReference>
<dbReference type="OrthoDB" id="9774290at2"/>
<dbReference type="PANTHER" id="PTHR21599">
    <property type="entry name" value="GLYCERATE KINASE"/>
    <property type="match status" value="1"/>
</dbReference>
<keyword evidence="3 4" id="KW-0418">Kinase</keyword>
<protein>
    <submittedName>
        <fullName evidence="5">Glycerate kinase</fullName>
        <ecNumber evidence="5">2.7.1.31</ecNumber>
    </submittedName>
</protein>
<dbReference type="EC" id="2.7.1.31" evidence="5"/>
<dbReference type="Gene3D" id="3.90.1510.10">
    <property type="entry name" value="Glycerate kinase, domain 2"/>
    <property type="match status" value="1"/>
</dbReference>
<dbReference type="AlphaFoldDB" id="A0A380KBI0"/>